<gene>
    <name evidence="1" type="ORF">RRG08_060805</name>
</gene>
<comment type="caution">
    <text evidence="1">The sequence shown here is derived from an EMBL/GenBank/DDBJ whole genome shotgun (WGS) entry which is preliminary data.</text>
</comment>
<evidence type="ECO:0000313" key="2">
    <source>
        <dbReference type="Proteomes" id="UP001283361"/>
    </source>
</evidence>
<dbReference type="EMBL" id="JAWDGP010005297">
    <property type="protein sequence ID" value="KAK3758148.1"/>
    <property type="molecule type" value="Genomic_DNA"/>
</dbReference>
<keyword evidence="2" id="KW-1185">Reference proteome</keyword>
<protein>
    <submittedName>
        <fullName evidence="1">Uncharacterized protein</fullName>
    </submittedName>
</protein>
<name>A0AAE0YW07_9GAST</name>
<organism evidence="1 2">
    <name type="scientific">Elysia crispata</name>
    <name type="common">lettuce slug</name>
    <dbReference type="NCBI Taxonomy" id="231223"/>
    <lineage>
        <taxon>Eukaryota</taxon>
        <taxon>Metazoa</taxon>
        <taxon>Spiralia</taxon>
        <taxon>Lophotrochozoa</taxon>
        <taxon>Mollusca</taxon>
        <taxon>Gastropoda</taxon>
        <taxon>Heterobranchia</taxon>
        <taxon>Euthyneura</taxon>
        <taxon>Panpulmonata</taxon>
        <taxon>Sacoglossa</taxon>
        <taxon>Placobranchoidea</taxon>
        <taxon>Plakobranchidae</taxon>
        <taxon>Elysia</taxon>
    </lineage>
</organism>
<reference evidence="1" key="1">
    <citation type="journal article" date="2023" name="G3 (Bethesda)">
        <title>A reference genome for the long-term kleptoplast-retaining sea slug Elysia crispata morphotype clarki.</title>
        <authorList>
            <person name="Eastman K.E."/>
            <person name="Pendleton A.L."/>
            <person name="Shaikh M.A."/>
            <person name="Suttiyut T."/>
            <person name="Ogas R."/>
            <person name="Tomko P."/>
            <person name="Gavelis G."/>
            <person name="Widhalm J.R."/>
            <person name="Wisecaver J.H."/>
        </authorList>
    </citation>
    <scope>NUCLEOTIDE SEQUENCE</scope>
    <source>
        <strain evidence="1">ECLA1</strain>
    </source>
</reference>
<proteinExistence type="predicted"/>
<dbReference type="Proteomes" id="UP001283361">
    <property type="component" value="Unassembled WGS sequence"/>
</dbReference>
<evidence type="ECO:0000313" key="1">
    <source>
        <dbReference type="EMBL" id="KAK3758148.1"/>
    </source>
</evidence>
<sequence>MLVIRSKIDALPTALLLRARSLMFSSGLQAINSVLARHSRRPQSCSCRGFFFALPTDKGGRAFSQAGSVSVELIGNSAEFGPIEEGHLGGVQLERKKGRNAGKFIHRYLSLAG</sequence>
<accession>A0AAE0YW07</accession>
<dbReference type="AlphaFoldDB" id="A0AAE0YW07"/>